<dbReference type="InterPro" id="IPR047794">
    <property type="entry name" value="C45_proenzyme-like"/>
</dbReference>
<sequence>MKNTKLVRFVNEDRLGGKWLSFYRETIDSYKQWFLNEGEFNRPSYQACHNAIKEHMPELEAMWLSMIELTEADDLEARLLSFYCPSPYISGCSQAVWSKYNPVLVRNYDYDLALCEMRIMKTRWFETEVIASLDSLWGVLDGMNEHGLAVSLSFGGTRERGVGFGIPVILRYILEFCQTTQQAVDVLQRVPTHMTYNVTILDAAYNVSTVEISPNNITRVSHIPIAVNHQGEYELTDYAIFSKSHERKKFLIDKLYDPTINIESFIDSFEYTPLFANNYEEGFGTIYTAIYNPTLKATEFRWPFNIRRYKSFVSFEEEAFWVTY</sequence>
<dbReference type="EMBL" id="UOFI01000010">
    <property type="protein sequence ID" value="VAW61403.1"/>
    <property type="molecule type" value="Genomic_DNA"/>
</dbReference>
<dbReference type="NCBIfam" id="NF040521">
    <property type="entry name" value="C45_proenzyme"/>
    <property type="match status" value="1"/>
</dbReference>
<gene>
    <name evidence="2" type="ORF">MNBD_GAMMA09-755</name>
</gene>
<name>A0A3B0XAJ0_9ZZZZ</name>
<dbReference type="AlphaFoldDB" id="A0A3B0XAJ0"/>
<evidence type="ECO:0000313" key="2">
    <source>
        <dbReference type="EMBL" id="VAW61403.1"/>
    </source>
</evidence>
<dbReference type="InterPro" id="IPR005079">
    <property type="entry name" value="Peptidase_C45_hydrolase"/>
</dbReference>
<proteinExistence type="predicted"/>
<reference evidence="2" key="1">
    <citation type="submission" date="2018-06" db="EMBL/GenBank/DDBJ databases">
        <authorList>
            <person name="Zhirakovskaya E."/>
        </authorList>
    </citation>
    <scope>NUCLEOTIDE SEQUENCE</scope>
</reference>
<dbReference type="InterPro" id="IPR029055">
    <property type="entry name" value="Ntn_hydrolases_N"/>
</dbReference>
<dbReference type="Pfam" id="PF03417">
    <property type="entry name" value="AAT"/>
    <property type="match status" value="1"/>
</dbReference>
<evidence type="ECO:0000259" key="1">
    <source>
        <dbReference type="Pfam" id="PF03417"/>
    </source>
</evidence>
<organism evidence="2">
    <name type="scientific">hydrothermal vent metagenome</name>
    <dbReference type="NCBI Taxonomy" id="652676"/>
    <lineage>
        <taxon>unclassified sequences</taxon>
        <taxon>metagenomes</taxon>
        <taxon>ecological metagenomes</taxon>
    </lineage>
</organism>
<feature type="domain" description="Peptidase C45 hydrolase" evidence="1">
    <location>
        <begin position="101"/>
        <end position="299"/>
    </location>
</feature>
<accession>A0A3B0XAJ0</accession>
<protein>
    <submittedName>
        <fullName evidence="2">CDS_ID OB0857</fullName>
    </submittedName>
</protein>
<dbReference type="Gene3D" id="3.60.60.10">
    <property type="entry name" value="Penicillin V Acylase, Chain A"/>
    <property type="match status" value="1"/>
</dbReference>
<dbReference type="SUPFAM" id="SSF56235">
    <property type="entry name" value="N-terminal nucleophile aminohydrolases (Ntn hydrolases)"/>
    <property type="match status" value="1"/>
</dbReference>